<gene>
    <name evidence="4" type="ORF">FRUB_01440</name>
</gene>
<evidence type="ECO:0000313" key="5">
    <source>
        <dbReference type="Proteomes" id="UP000214646"/>
    </source>
</evidence>
<reference evidence="5" key="1">
    <citation type="submission" date="2017-06" db="EMBL/GenBank/DDBJ databases">
        <title>Genome analysis of Fimbriiglobus ruber SP5, the first member of the order Planctomycetales with confirmed chitinolytic capability.</title>
        <authorList>
            <person name="Ravin N.V."/>
            <person name="Rakitin A.L."/>
            <person name="Ivanova A.A."/>
            <person name="Beletsky A.V."/>
            <person name="Kulichevskaya I.S."/>
            <person name="Mardanov A.V."/>
            <person name="Dedysh S.N."/>
        </authorList>
    </citation>
    <scope>NUCLEOTIDE SEQUENCE [LARGE SCALE GENOMIC DNA]</scope>
    <source>
        <strain evidence="5">SP5</strain>
    </source>
</reference>
<accession>A0A225E6I7</accession>
<dbReference type="InterPro" id="IPR004176">
    <property type="entry name" value="Clp_R_N"/>
</dbReference>
<name>A0A225E6I7_9BACT</name>
<evidence type="ECO:0000313" key="4">
    <source>
        <dbReference type="EMBL" id="OWK45109.1"/>
    </source>
</evidence>
<dbReference type="EMBL" id="NIDE01000002">
    <property type="protein sequence ID" value="OWK45109.1"/>
    <property type="molecule type" value="Genomic_DNA"/>
</dbReference>
<evidence type="ECO:0000259" key="3">
    <source>
        <dbReference type="PROSITE" id="PS51903"/>
    </source>
</evidence>
<dbReference type="PROSITE" id="PS51903">
    <property type="entry name" value="CLP_R"/>
    <property type="match status" value="1"/>
</dbReference>
<keyword evidence="2" id="KW-0472">Membrane</keyword>
<dbReference type="SUPFAM" id="SSF81923">
    <property type="entry name" value="Double Clp-N motif"/>
    <property type="match status" value="1"/>
</dbReference>
<evidence type="ECO:0000256" key="2">
    <source>
        <dbReference type="SAM" id="Phobius"/>
    </source>
</evidence>
<keyword evidence="2" id="KW-0812">Transmembrane</keyword>
<feature type="domain" description="Clp R" evidence="3">
    <location>
        <begin position="1"/>
        <end position="173"/>
    </location>
</feature>
<dbReference type="Proteomes" id="UP000214646">
    <property type="component" value="Unassembled WGS sequence"/>
</dbReference>
<keyword evidence="5" id="KW-1185">Reference proteome</keyword>
<protein>
    <recommendedName>
        <fullName evidence="3">Clp R domain-containing protein</fullName>
    </recommendedName>
</protein>
<proteinExistence type="predicted"/>
<dbReference type="OrthoDB" id="3290891at2"/>
<keyword evidence="1" id="KW-0677">Repeat</keyword>
<dbReference type="Gene3D" id="1.10.1780.10">
    <property type="entry name" value="Clp, N-terminal domain"/>
    <property type="match status" value="1"/>
</dbReference>
<evidence type="ECO:0000256" key="1">
    <source>
        <dbReference type="PROSITE-ProRule" id="PRU01251"/>
    </source>
</evidence>
<comment type="caution">
    <text evidence="4">The sequence shown here is derived from an EMBL/GenBank/DDBJ whole genome shotgun (WGS) entry which is preliminary data.</text>
</comment>
<organism evidence="4 5">
    <name type="scientific">Fimbriiglobus ruber</name>
    <dbReference type="NCBI Taxonomy" id="1908690"/>
    <lineage>
        <taxon>Bacteria</taxon>
        <taxon>Pseudomonadati</taxon>
        <taxon>Planctomycetota</taxon>
        <taxon>Planctomycetia</taxon>
        <taxon>Gemmatales</taxon>
        <taxon>Gemmataceae</taxon>
        <taxon>Fimbriiglobus</taxon>
    </lineage>
</organism>
<dbReference type="InterPro" id="IPR036628">
    <property type="entry name" value="Clp_N_dom_sf"/>
</dbReference>
<dbReference type="Pfam" id="PF02861">
    <property type="entry name" value="Clp_N"/>
    <property type="match status" value="1"/>
</dbReference>
<dbReference type="AlphaFoldDB" id="A0A225E6I7"/>
<feature type="transmembrane region" description="Helical" evidence="2">
    <location>
        <begin position="30"/>
        <end position="50"/>
    </location>
</feature>
<keyword evidence="2" id="KW-1133">Transmembrane helix</keyword>
<dbReference type="RefSeq" id="WP_088252883.1">
    <property type="nucleotide sequence ID" value="NZ_NIDE01000002.1"/>
</dbReference>
<sequence>MFDEKWSERHITDSARRILESIQYRADDRGLYVVDTAFITTLVLWSLLLWERKVGRVALERMSIDPFDLAREVDRLLTEKAKEHPVVYDPRDQRLVFAKTGAPYQRWDLETVLEPLLQQAEHEALALGHNYVGSEHLLLAVVQQADAGLTGLLREYGIGYSAVREAVLKVLGS</sequence>